<dbReference type="EMBL" id="SLZU01000002">
    <property type="protein sequence ID" value="TCS66607.1"/>
    <property type="molecule type" value="Genomic_DNA"/>
</dbReference>
<proteinExistence type="predicted"/>
<dbReference type="AlphaFoldDB" id="A0A4R3JKD8"/>
<keyword evidence="2" id="KW-1185">Reference proteome</keyword>
<comment type="caution">
    <text evidence="1">The sequence shown here is derived from an EMBL/GenBank/DDBJ whole genome shotgun (WGS) entry which is preliminary data.</text>
</comment>
<name>A0A4R3JKD8_9RHOB</name>
<dbReference type="Proteomes" id="UP000295696">
    <property type="component" value="Unassembled WGS sequence"/>
</dbReference>
<sequence length="46" mass="4478">MSLPVLFDSVGRSSGFAGGRACKASLSLPESAVAAGSFAYLPAAGC</sequence>
<gene>
    <name evidence="1" type="ORF">EDD52_102424</name>
</gene>
<accession>A0A4R3JKD8</accession>
<protein>
    <submittedName>
        <fullName evidence="1">Uncharacterized protein</fullName>
    </submittedName>
</protein>
<organism evidence="1 2">
    <name type="scientific">Primorskyibacter sedentarius</name>
    <dbReference type="NCBI Taxonomy" id="745311"/>
    <lineage>
        <taxon>Bacteria</taxon>
        <taxon>Pseudomonadati</taxon>
        <taxon>Pseudomonadota</taxon>
        <taxon>Alphaproteobacteria</taxon>
        <taxon>Rhodobacterales</taxon>
        <taxon>Roseobacteraceae</taxon>
        <taxon>Primorskyibacter</taxon>
    </lineage>
</organism>
<reference evidence="1 2" key="1">
    <citation type="submission" date="2019-03" db="EMBL/GenBank/DDBJ databases">
        <title>Genomic Encyclopedia of Type Strains, Phase IV (KMG-IV): sequencing the most valuable type-strain genomes for metagenomic binning, comparative biology and taxonomic classification.</title>
        <authorList>
            <person name="Goeker M."/>
        </authorList>
    </citation>
    <scope>NUCLEOTIDE SEQUENCE [LARGE SCALE GENOMIC DNA]</scope>
    <source>
        <strain evidence="1 2">DSM 104836</strain>
    </source>
</reference>
<evidence type="ECO:0000313" key="1">
    <source>
        <dbReference type="EMBL" id="TCS66607.1"/>
    </source>
</evidence>
<evidence type="ECO:0000313" key="2">
    <source>
        <dbReference type="Proteomes" id="UP000295696"/>
    </source>
</evidence>